<evidence type="ECO:0000256" key="2">
    <source>
        <dbReference type="ARBA" id="ARBA00006265"/>
    </source>
</evidence>
<feature type="region of interest" description="Disordered" evidence="7">
    <location>
        <begin position="1"/>
        <end position="23"/>
    </location>
</feature>
<feature type="domain" description="SRCR" evidence="9">
    <location>
        <begin position="639"/>
        <end position="764"/>
    </location>
</feature>
<dbReference type="CDD" id="cd12644">
    <property type="entry name" value="RRM_CFIm59"/>
    <property type="match status" value="1"/>
</dbReference>
<evidence type="ECO:0000259" key="8">
    <source>
        <dbReference type="PROSITE" id="PS50102"/>
    </source>
</evidence>
<comment type="similarity">
    <text evidence="2">Belongs to the RRM CPSF6/7 family.</text>
</comment>
<dbReference type="SUPFAM" id="SSF54928">
    <property type="entry name" value="RNA-binding domain, RBD"/>
    <property type="match status" value="1"/>
</dbReference>
<sequence length="793" mass="84802">MKGAGVGRSGGVGRFRPGAHGRPVLLSRLSPQCTAPPSFLCSRALAPAAAGNMSEGVDLIDIYADEEFNQDSEFSNADQMDLYDDVLAASSQPPESRTSSSEAPTEIRQEQSPKSNSKSPAILYTYSGLRNKRAAVYVGSFSWWTTDQQLIQIIRSVGVYDVVELKFAENRANGQSKGYAEVVVASENSVHKLLELLPGKILNGDKVEVRLATRQNLSQFEAQARKRVPPRAHSRDSWDTMDGRATPTENAVPPPRVEKPPSVLSFFNRPPAAMPLMALPPPPMPPPPPLSSSFGVPPPPPGIHYQHLMPPPPRLPPHLAVPPPGAVPPALHLNPAFFPPPNAALAPPLDTYKTSAAYNHSSRDLGPLLPPVSEAEFEEIMNRNRAISSSAISKAVSGASAGDYSDAIETLLTAIAVIKQSRVANDERCRVLISSLKDCLHGIEAKSYSMGASSSSSRPEWEAAAPLSEDLEGSTAWEMLSAWPCLPEKDTGLGRGRPVGPVRAAGGTGTRSIMRIGTRIISKKGTGSMRDIGTGTEKGTGTTEKGLKDGGRSTPLLPTAPSSFQAPRESHVACGTPAGTRWPRDRHSLLLLPGEMLEDVELGRDSVGATVSRACSSPRILGPKEKWCFSMEACELLPLRGPSGDSWKGIHHPRVCWGGLEVGAQISLHGVWRLACLAHWGQYSCPSMVHCLLVLCGGALLRSAIPSPSQFQAWLGWPIIRSLDNSISSSPHLMECRLAATSHHLFLLPVAVPVGASESSAFCHGSSRGLVRNRGGPSRLDSTPLALHADLMQ</sequence>
<evidence type="ECO:0000256" key="3">
    <source>
        <dbReference type="ARBA" id="ARBA00022664"/>
    </source>
</evidence>
<dbReference type="InterPro" id="IPR000504">
    <property type="entry name" value="RRM_dom"/>
</dbReference>
<dbReference type="InterPro" id="IPR034773">
    <property type="entry name" value="CPSF7_RRM"/>
</dbReference>
<evidence type="ECO:0000256" key="4">
    <source>
        <dbReference type="ARBA" id="ARBA00023242"/>
    </source>
</evidence>
<evidence type="ECO:0000259" key="9">
    <source>
        <dbReference type="PROSITE" id="PS50287"/>
    </source>
</evidence>
<dbReference type="AlphaFoldDB" id="A0A9D3X0R1"/>
<dbReference type="GO" id="GO:0003723">
    <property type="term" value="F:RNA binding"/>
    <property type="evidence" value="ECO:0007669"/>
    <property type="project" value="UniProtKB-UniRule"/>
</dbReference>
<dbReference type="GO" id="GO:0006397">
    <property type="term" value="P:mRNA processing"/>
    <property type="evidence" value="ECO:0007669"/>
    <property type="project" value="UniProtKB-KW"/>
</dbReference>
<dbReference type="Pfam" id="PF25524">
    <property type="entry name" value="RSLD_CPSF6"/>
    <property type="match status" value="1"/>
</dbReference>
<comment type="caution">
    <text evidence="6">Lacks conserved residue(s) required for the propagation of feature annotation.</text>
</comment>
<evidence type="ECO:0000256" key="7">
    <source>
        <dbReference type="SAM" id="MobiDB-lite"/>
    </source>
</evidence>
<dbReference type="Pfam" id="PF00076">
    <property type="entry name" value="RRM_1"/>
    <property type="match status" value="1"/>
</dbReference>
<dbReference type="InterPro" id="IPR012677">
    <property type="entry name" value="Nucleotide-bd_a/b_plait_sf"/>
</dbReference>
<evidence type="ECO:0000256" key="5">
    <source>
        <dbReference type="PROSITE-ProRule" id="PRU00176"/>
    </source>
</evidence>
<gene>
    <name evidence="10" type="ORF">KIL84_007252</name>
</gene>
<comment type="subcellular location">
    <subcellularLocation>
        <location evidence="1">Nucleus</location>
    </subcellularLocation>
</comment>
<dbReference type="Proteomes" id="UP000827986">
    <property type="component" value="Unassembled WGS sequence"/>
</dbReference>
<keyword evidence="3" id="KW-0507">mRNA processing</keyword>
<feature type="compositionally biased region" description="Low complexity" evidence="7">
    <location>
        <begin position="533"/>
        <end position="544"/>
    </location>
</feature>
<evidence type="ECO:0000256" key="1">
    <source>
        <dbReference type="ARBA" id="ARBA00004123"/>
    </source>
</evidence>
<dbReference type="InterPro" id="IPR034772">
    <property type="entry name" value="CPSF6/7"/>
</dbReference>
<dbReference type="GO" id="GO:0016020">
    <property type="term" value="C:membrane"/>
    <property type="evidence" value="ECO:0007669"/>
    <property type="project" value="InterPro"/>
</dbReference>
<feature type="compositionally biased region" description="Gly residues" evidence="7">
    <location>
        <begin position="1"/>
        <end position="13"/>
    </location>
</feature>
<feature type="compositionally biased region" description="Basic and acidic residues" evidence="7">
    <location>
        <begin position="233"/>
        <end position="242"/>
    </location>
</feature>
<name>A0A9D3X0R1_9SAUR</name>
<proteinExistence type="inferred from homology"/>
<dbReference type="InterPro" id="IPR057951">
    <property type="entry name" value="CPSF6/7_RSLD_N"/>
</dbReference>
<dbReference type="PROSITE" id="PS50102">
    <property type="entry name" value="RRM"/>
    <property type="match status" value="1"/>
</dbReference>
<reference evidence="10" key="1">
    <citation type="submission" date="2021-09" db="EMBL/GenBank/DDBJ databases">
        <title>The genome of Mauremys mutica provides insights into the evolution of semi-aquatic lifestyle.</title>
        <authorList>
            <person name="Gong S."/>
            <person name="Gao Y."/>
        </authorList>
    </citation>
    <scope>NUCLEOTIDE SEQUENCE</scope>
    <source>
        <strain evidence="10">MM-2020</strain>
        <tissue evidence="10">Muscle</tissue>
    </source>
</reference>
<evidence type="ECO:0000313" key="11">
    <source>
        <dbReference type="Proteomes" id="UP000827986"/>
    </source>
</evidence>
<evidence type="ECO:0008006" key="12">
    <source>
        <dbReference type="Google" id="ProtNLM"/>
    </source>
</evidence>
<keyword evidence="4" id="KW-0539">Nucleus</keyword>
<feature type="compositionally biased region" description="Low complexity" evidence="7">
    <location>
        <begin position="90"/>
        <end position="102"/>
    </location>
</feature>
<evidence type="ECO:0000313" key="10">
    <source>
        <dbReference type="EMBL" id="KAH1171634.1"/>
    </source>
</evidence>
<feature type="region of interest" description="Disordered" evidence="7">
    <location>
        <begin position="525"/>
        <end position="579"/>
    </location>
</feature>
<comment type="caution">
    <text evidence="10">The sequence shown here is derived from an EMBL/GenBank/DDBJ whole genome shotgun (WGS) entry which is preliminary data.</text>
</comment>
<dbReference type="SMART" id="SM00360">
    <property type="entry name" value="RRM"/>
    <property type="match status" value="1"/>
</dbReference>
<accession>A0A9D3X0R1</accession>
<dbReference type="Gene3D" id="3.30.70.330">
    <property type="match status" value="1"/>
</dbReference>
<evidence type="ECO:0000256" key="6">
    <source>
        <dbReference type="PROSITE-ProRule" id="PRU00196"/>
    </source>
</evidence>
<feature type="region of interest" description="Disordered" evidence="7">
    <location>
        <begin position="88"/>
        <end position="119"/>
    </location>
</feature>
<organism evidence="10 11">
    <name type="scientific">Mauremys mutica</name>
    <name type="common">yellowpond turtle</name>
    <dbReference type="NCBI Taxonomy" id="74926"/>
    <lineage>
        <taxon>Eukaryota</taxon>
        <taxon>Metazoa</taxon>
        <taxon>Chordata</taxon>
        <taxon>Craniata</taxon>
        <taxon>Vertebrata</taxon>
        <taxon>Euteleostomi</taxon>
        <taxon>Archelosauria</taxon>
        <taxon>Testudinata</taxon>
        <taxon>Testudines</taxon>
        <taxon>Cryptodira</taxon>
        <taxon>Durocryptodira</taxon>
        <taxon>Testudinoidea</taxon>
        <taxon>Geoemydidae</taxon>
        <taxon>Geoemydinae</taxon>
        <taxon>Mauremys</taxon>
    </lineage>
</organism>
<dbReference type="PANTHER" id="PTHR23204">
    <property type="entry name" value="CLEAVAGE AND POLYADENYLATION SPECIFIC FACTOR"/>
    <property type="match status" value="1"/>
</dbReference>
<protein>
    <recommendedName>
        <fullName evidence="12">Cleavage and polyadenylation specificity factor subunit 7</fullName>
    </recommendedName>
</protein>
<dbReference type="PROSITE" id="PS50287">
    <property type="entry name" value="SRCR_2"/>
    <property type="match status" value="1"/>
</dbReference>
<dbReference type="GO" id="GO:0005634">
    <property type="term" value="C:nucleus"/>
    <property type="evidence" value="ECO:0007669"/>
    <property type="project" value="UniProtKB-SubCell"/>
</dbReference>
<keyword evidence="11" id="KW-1185">Reference proteome</keyword>
<feature type="region of interest" description="Disordered" evidence="7">
    <location>
        <begin position="222"/>
        <end position="261"/>
    </location>
</feature>
<dbReference type="InterPro" id="IPR001190">
    <property type="entry name" value="SRCR"/>
</dbReference>
<dbReference type="InterPro" id="IPR035979">
    <property type="entry name" value="RBD_domain_sf"/>
</dbReference>
<feature type="domain" description="RRM" evidence="8">
    <location>
        <begin position="134"/>
        <end position="214"/>
    </location>
</feature>
<dbReference type="EMBL" id="JAHDVG010000483">
    <property type="protein sequence ID" value="KAH1171634.1"/>
    <property type="molecule type" value="Genomic_DNA"/>
</dbReference>
<keyword evidence="5" id="KW-0694">RNA-binding</keyword>